<name>A0ABP7AER6_9ACTN</name>
<evidence type="ECO:0000313" key="2">
    <source>
        <dbReference type="EMBL" id="GAA3630654.1"/>
    </source>
</evidence>
<evidence type="ECO:0000259" key="1">
    <source>
        <dbReference type="Pfam" id="PF11706"/>
    </source>
</evidence>
<proteinExistence type="predicted"/>
<comment type="caution">
    <text evidence="2">The sequence shown here is derived from an EMBL/GenBank/DDBJ whole genome shotgun (WGS) entry which is preliminary data.</text>
</comment>
<dbReference type="SUPFAM" id="SSF160904">
    <property type="entry name" value="Jann2411-like"/>
    <property type="match status" value="1"/>
</dbReference>
<dbReference type="InterPro" id="IPR010852">
    <property type="entry name" value="ABATE"/>
</dbReference>
<dbReference type="Proteomes" id="UP001501074">
    <property type="component" value="Unassembled WGS sequence"/>
</dbReference>
<dbReference type="RefSeq" id="WP_231486132.1">
    <property type="nucleotide sequence ID" value="NZ_BAAAZO010000011.1"/>
</dbReference>
<organism evidence="2 3">
    <name type="scientific">Kineosporia mesophila</name>
    <dbReference type="NCBI Taxonomy" id="566012"/>
    <lineage>
        <taxon>Bacteria</taxon>
        <taxon>Bacillati</taxon>
        <taxon>Actinomycetota</taxon>
        <taxon>Actinomycetes</taxon>
        <taxon>Kineosporiales</taxon>
        <taxon>Kineosporiaceae</taxon>
        <taxon>Kineosporia</taxon>
    </lineage>
</organism>
<dbReference type="Pfam" id="PF11706">
    <property type="entry name" value="zf-CGNR"/>
    <property type="match status" value="1"/>
</dbReference>
<dbReference type="PANTHER" id="PTHR35525">
    <property type="entry name" value="BLL6575 PROTEIN"/>
    <property type="match status" value="1"/>
</dbReference>
<protein>
    <submittedName>
        <fullName evidence="2">CGNR zinc finger domain-containing protein</fullName>
    </submittedName>
</protein>
<dbReference type="InterPro" id="IPR023286">
    <property type="entry name" value="ABATE_dom_sf"/>
</dbReference>
<sequence length="188" mass="20483">MPGFAATERLSTSVAPDSLLLTQELLNTQGPLIYRIDLLDETGTAQEWLDGVLDDWQAVNPGQKAARIQLRDVDLAGLATVRDQLYGLVTGESDVPVLESPVTVTAGPDGVQASPGGTGIGWISSAVALELFRAQEQDLLRRLKRCQNPDCATVFYDRSKNNSRSWHDVATCGNRANVRAYRARQKDS</sequence>
<dbReference type="InterPro" id="IPR021005">
    <property type="entry name" value="Znf_CGNR"/>
</dbReference>
<gene>
    <name evidence="2" type="ORF">GCM10022223_55570</name>
</gene>
<dbReference type="PANTHER" id="PTHR35525:SF3">
    <property type="entry name" value="BLL6575 PROTEIN"/>
    <property type="match status" value="1"/>
</dbReference>
<dbReference type="Gene3D" id="1.10.3300.10">
    <property type="entry name" value="Jann2411-like domain"/>
    <property type="match status" value="1"/>
</dbReference>
<accession>A0ABP7AER6</accession>
<evidence type="ECO:0000313" key="3">
    <source>
        <dbReference type="Proteomes" id="UP001501074"/>
    </source>
</evidence>
<dbReference type="EMBL" id="BAAAZO010000011">
    <property type="protein sequence ID" value="GAA3630654.1"/>
    <property type="molecule type" value="Genomic_DNA"/>
</dbReference>
<reference evidence="3" key="1">
    <citation type="journal article" date="2019" name="Int. J. Syst. Evol. Microbiol.">
        <title>The Global Catalogue of Microorganisms (GCM) 10K type strain sequencing project: providing services to taxonomists for standard genome sequencing and annotation.</title>
        <authorList>
            <consortium name="The Broad Institute Genomics Platform"/>
            <consortium name="The Broad Institute Genome Sequencing Center for Infectious Disease"/>
            <person name="Wu L."/>
            <person name="Ma J."/>
        </authorList>
    </citation>
    <scope>NUCLEOTIDE SEQUENCE [LARGE SCALE GENOMIC DNA]</scope>
    <source>
        <strain evidence="3">JCM 16902</strain>
    </source>
</reference>
<keyword evidence="3" id="KW-1185">Reference proteome</keyword>
<feature type="domain" description="Zinc finger CGNR" evidence="1">
    <location>
        <begin position="142"/>
        <end position="185"/>
    </location>
</feature>